<dbReference type="PROSITE" id="PS51762">
    <property type="entry name" value="GH16_2"/>
    <property type="match status" value="1"/>
</dbReference>
<dbReference type="InterPro" id="IPR000772">
    <property type="entry name" value="Ricin_B_lectin"/>
</dbReference>
<organism evidence="6 8">
    <name type="scientific">Rotaria socialis</name>
    <dbReference type="NCBI Taxonomy" id="392032"/>
    <lineage>
        <taxon>Eukaryota</taxon>
        <taxon>Metazoa</taxon>
        <taxon>Spiralia</taxon>
        <taxon>Gnathifera</taxon>
        <taxon>Rotifera</taxon>
        <taxon>Eurotatoria</taxon>
        <taxon>Bdelloidea</taxon>
        <taxon>Philodinida</taxon>
        <taxon>Philodinidae</taxon>
        <taxon>Rotaria</taxon>
    </lineage>
</organism>
<dbReference type="PANTHER" id="PTHR10963:SF55">
    <property type="entry name" value="GLYCOSIDE HYDROLASE FAMILY 16 PROTEIN"/>
    <property type="match status" value="1"/>
</dbReference>
<dbReference type="SMART" id="SM00458">
    <property type="entry name" value="RICIN"/>
    <property type="match status" value="1"/>
</dbReference>
<name>A0A820IR63_9BILA</name>
<dbReference type="Proteomes" id="UP000663833">
    <property type="component" value="Unassembled WGS sequence"/>
</dbReference>
<keyword evidence="9" id="KW-1185">Reference proteome</keyword>
<reference evidence="6" key="1">
    <citation type="submission" date="2021-02" db="EMBL/GenBank/DDBJ databases">
        <authorList>
            <person name="Nowell W R."/>
        </authorList>
    </citation>
    <scope>NUCLEOTIDE SEQUENCE</scope>
</reference>
<dbReference type="InterPro" id="IPR035992">
    <property type="entry name" value="Ricin_B-like_lectins"/>
</dbReference>
<evidence type="ECO:0000313" key="8">
    <source>
        <dbReference type="Proteomes" id="UP000663851"/>
    </source>
</evidence>
<sequence>MIRITLIFLLTIPSIYTDTEATLGQSRIFYEPFNAPPLNTSVWNTGYPWGSYYNHRANTISRQAKVTQEGFLNLTATRERSLILGLSTEYGPIDLDFTSGAVNTNGKFCIKNGYVEISLQVPAAESTWPTVFLVPEDQGAIPMLTIMEVFNSRSQYSYGLKYTNNHGEVKEESFVALNSSTSNVIHRYGLDWGYDLITWYYDDVLVNTITRSDELRQVNNMCLVIGLGVGGKSKDTPINPETYPAIMSIDLLEIWQPNYDGFYQFQNVQTGFLMEIDSASHNWGARVFQWPDNGGDWQKWHVQYAGRGQYRIITAHSRLGLDSEDWGTNDGTNLIQWPYHAGGNQLWRVQPVLGSSPDVVQLINMFTITNSNAGKLVSVPTNDISAGVQLQLWTDQNSDLQKWKMIRV</sequence>
<dbReference type="EMBL" id="CAJNXB010001438">
    <property type="protein sequence ID" value="CAF3167246.1"/>
    <property type="molecule type" value="Genomic_DNA"/>
</dbReference>
<dbReference type="OrthoDB" id="26589at2759"/>
<dbReference type="GO" id="GO:0004553">
    <property type="term" value="F:hydrolase activity, hydrolyzing O-glycosyl compounds"/>
    <property type="evidence" value="ECO:0007669"/>
    <property type="project" value="InterPro"/>
</dbReference>
<comment type="caution">
    <text evidence="6">The sequence shown here is derived from an EMBL/GenBank/DDBJ whole genome shotgun (WGS) entry which is preliminary data.</text>
</comment>
<protein>
    <recommendedName>
        <fullName evidence="3">GH16 domain-containing protein</fullName>
    </recommendedName>
</protein>
<dbReference type="Proteomes" id="UP000663873">
    <property type="component" value="Unassembled WGS sequence"/>
</dbReference>
<dbReference type="AlphaFoldDB" id="A0A820IR63"/>
<dbReference type="Pfam" id="PF14200">
    <property type="entry name" value="RicinB_lectin_2"/>
    <property type="match status" value="1"/>
</dbReference>
<evidence type="ECO:0000259" key="3">
    <source>
        <dbReference type="PROSITE" id="PS51762"/>
    </source>
</evidence>
<evidence type="ECO:0000313" key="7">
    <source>
        <dbReference type="EMBL" id="CAF4414587.1"/>
    </source>
</evidence>
<dbReference type="Proteomes" id="UP000663825">
    <property type="component" value="Unassembled WGS sequence"/>
</dbReference>
<dbReference type="PANTHER" id="PTHR10963">
    <property type="entry name" value="GLYCOSYL HYDROLASE-RELATED"/>
    <property type="match status" value="1"/>
</dbReference>
<dbReference type="EMBL" id="CAJNYD010002584">
    <property type="protein sequence ID" value="CAF3432069.1"/>
    <property type="molecule type" value="Genomic_DNA"/>
</dbReference>
<dbReference type="Proteomes" id="UP000663851">
    <property type="component" value="Unassembled WGS sequence"/>
</dbReference>
<dbReference type="EMBL" id="CAJOBP010003679">
    <property type="protein sequence ID" value="CAF4414587.1"/>
    <property type="molecule type" value="Genomic_DNA"/>
</dbReference>
<keyword evidence="2" id="KW-0732">Signal</keyword>
<feature type="domain" description="GH16" evidence="3">
    <location>
        <begin position="23"/>
        <end position="260"/>
    </location>
</feature>
<dbReference type="EMBL" id="CAJOBO010000943">
    <property type="protein sequence ID" value="CAF4315201.1"/>
    <property type="molecule type" value="Genomic_DNA"/>
</dbReference>
<comment type="similarity">
    <text evidence="1">Belongs to the glycosyl hydrolase 16 family.</text>
</comment>
<dbReference type="CDD" id="cd00161">
    <property type="entry name" value="beta-trefoil_Ricin-like"/>
    <property type="match status" value="1"/>
</dbReference>
<evidence type="ECO:0000256" key="1">
    <source>
        <dbReference type="ARBA" id="ARBA00006865"/>
    </source>
</evidence>
<evidence type="ECO:0000313" key="9">
    <source>
        <dbReference type="Proteomes" id="UP000663873"/>
    </source>
</evidence>
<dbReference type="Gene3D" id="2.60.120.200">
    <property type="match status" value="1"/>
</dbReference>
<dbReference type="GO" id="GO:0005975">
    <property type="term" value="P:carbohydrate metabolic process"/>
    <property type="evidence" value="ECO:0007669"/>
    <property type="project" value="InterPro"/>
</dbReference>
<evidence type="ECO:0000313" key="6">
    <source>
        <dbReference type="EMBL" id="CAF4315201.1"/>
    </source>
</evidence>
<dbReference type="InterPro" id="IPR050546">
    <property type="entry name" value="Glycosyl_Hydrlase_16"/>
</dbReference>
<dbReference type="SUPFAM" id="SSF49899">
    <property type="entry name" value="Concanavalin A-like lectins/glucanases"/>
    <property type="match status" value="1"/>
</dbReference>
<dbReference type="SUPFAM" id="SSF50370">
    <property type="entry name" value="Ricin B-like lectins"/>
    <property type="match status" value="1"/>
</dbReference>
<feature type="signal peptide" evidence="2">
    <location>
        <begin position="1"/>
        <end position="17"/>
    </location>
</feature>
<dbReference type="InterPro" id="IPR000757">
    <property type="entry name" value="Beta-glucanase-like"/>
</dbReference>
<evidence type="ECO:0000313" key="5">
    <source>
        <dbReference type="EMBL" id="CAF3432069.1"/>
    </source>
</evidence>
<evidence type="ECO:0000313" key="4">
    <source>
        <dbReference type="EMBL" id="CAF3167246.1"/>
    </source>
</evidence>
<dbReference type="Gene3D" id="2.80.10.50">
    <property type="match status" value="3"/>
</dbReference>
<accession>A0A820IR63</accession>
<proteinExistence type="inferred from homology"/>
<gene>
    <name evidence="6" type="ORF">HFQ381_LOCUS14450</name>
    <name evidence="5" type="ORF">LUA448_LOCUS20433</name>
    <name evidence="4" type="ORF">TIS948_LOCUS10612</name>
    <name evidence="7" type="ORF">UJA718_LOCUS20086</name>
</gene>
<dbReference type="InterPro" id="IPR013320">
    <property type="entry name" value="ConA-like_dom_sf"/>
</dbReference>
<feature type="chain" id="PRO_5035621179" description="GH16 domain-containing protein" evidence="2">
    <location>
        <begin position="18"/>
        <end position="408"/>
    </location>
</feature>
<evidence type="ECO:0000256" key="2">
    <source>
        <dbReference type="SAM" id="SignalP"/>
    </source>
</evidence>
<dbReference type="Pfam" id="PF00722">
    <property type="entry name" value="Glyco_hydro_16"/>
    <property type="match status" value="1"/>
</dbReference>
<dbReference type="PROSITE" id="PS50231">
    <property type="entry name" value="RICIN_B_LECTIN"/>
    <property type="match status" value="1"/>
</dbReference>